<evidence type="ECO:0000313" key="2">
    <source>
        <dbReference type="WBParaSite" id="RSKR_0000479550.1"/>
    </source>
</evidence>
<dbReference type="Proteomes" id="UP000095286">
    <property type="component" value="Unplaced"/>
</dbReference>
<proteinExistence type="predicted"/>
<sequence>MVIFKIQYNFTNTEVQEMELGSEKGDDSEYEKNKELKTAEDDDSDIKDDSEIEGKKHKSDATLLIFRKLDMNGKDEEIWIVLDSYIDVKVIYTDDSSKRLCKIKEKSLIFSVGNDTNLSEGQFFKEELGTFRKLTVIMKPKKSRYQNFKKSSLKSYF</sequence>
<protein>
    <submittedName>
        <fullName evidence="2">TFIIIC_sub6 domain-containing protein</fullName>
    </submittedName>
</protein>
<dbReference type="WBParaSite" id="RSKR_0000479550.1">
    <property type="protein sequence ID" value="RSKR_0000479550.1"/>
    <property type="gene ID" value="RSKR_0000479550"/>
</dbReference>
<reference evidence="2" key="1">
    <citation type="submission" date="2016-11" db="UniProtKB">
        <authorList>
            <consortium name="WormBaseParasite"/>
        </authorList>
    </citation>
    <scope>IDENTIFICATION</scope>
    <source>
        <strain evidence="2">KR3021</strain>
    </source>
</reference>
<organism evidence="1 2">
    <name type="scientific">Rhabditophanes sp. KR3021</name>
    <dbReference type="NCBI Taxonomy" id="114890"/>
    <lineage>
        <taxon>Eukaryota</taxon>
        <taxon>Metazoa</taxon>
        <taxon>Ecdysozoa</taxon>
        <taxon>Nematoda</taxon>
        <taxon>Chromadorea</taxon>
        <taxon>Rhabditida</taxon>
        <taxon>Tylenchina</taxon>
        <taxon>Panagrolaimomorpha</taxon>
        <taxon>Strongyloidoidea</taxon>
        <taxon>Alloionematidae</taxon>
        <taxon>Rhabditophanes</taxon>
    </lineage>
</organism>
<name>A0AC35TWH0_9BILA</name>
<accession>A0AC35TWH0</accession>
<evidence type="ECO:0000313" key="1">
    <source>
        <dbReference type="Proteomes" id="UP000095286"/>
    </source>
</evidence>